<sequence>MSSISLIGMPGAGKSTIGVQLAKATARDFIDTDLLIQLREQKPLQQIMDETDYLNLRRIEAEVLADLAYDHHIIATGGSAVYSEAGMAVLKQLGPVVFLDVPLQELRARINNYENRGVARHPEQSFADLFAERNVLYHQYADHVIRCEGKTQHEIVTLIAELG</sequence>
<dbReference type="SUPFAM" id="SSF52540">
    <property type="entry name" value="P-loop containing nucleoside triphosphate hydrolases"/>
    <property type="match status" value="1"/>
</dbReference>
<evidence type="ECO:0000256" key="7">
    <source>
        <dbReference type="HAMAP-Rule" id="MF_00109"/>
    </source>
</evidence>
<feature type="binding site" evidence="7">
    <location>
        <position position="78"/>
    </location>
    <ligand>
        <name>substrate</name>
    </ligand>
</feature>
<dbReference type="PANTHER" id="PTHR21087">
    <property type="entry name" value="SHIKIMATE KINASE"/>
    <property type="match status" value="1"/>
</dbReference>
<dbReference type="EC" id="2.7.1.71" evidence="7"/>
<keyword evidence="7" id="KW-0479">Metal-binding</keyword>
<name>A0A1X9NIW2_9GAMM</name>
<feature type="binding site" evidence="7">
    <location>
        <position position="57"/>
    </location>
    <ligand>
        <name>substrate</name>
    </ligand>
</feature>
<dbReference type="GO" id="GO:0008652">
    <property type="term" value="P:amino acid biosynthetic process"/>
    <property type="evidence" value="ECO:0007669"/>
    <property type="project" value="UniProtKB-KW"/>
</dbReference>
<evidence type="ECO:0000256" key="3">
    <source>
        <dbReference type="ARBA" id="ARBA00022741"/>
    </source>
</evidence>
<dbReference type="AlphaFoldDB" id="A0A1X9NIW2"/>
<comment type="pathway">
    <text evidence="7">Metabolic intermediate biosynthesis; chorismate biosynthesis; chorismate from D-erythrose 4-phosphate and phosphoenolpyruvate: step 5/7.</text>
</comment>
<dbReference type="PANTHER" id="PTHR21087:SF16">
    <property type="entry name" value="SHIKIMATE KINASE 1, CHLOROPLASTIC"/>
    <property type="match status" value="1"/>
</dbReference>
<comment type="similarity">
    <text evidence="7">Belongs to the shikimate kinase family.</text>
</comment>
<dbReference type="GO" id="GO:0005829">
    <property type="term" value="C:cytosol"/>
    <property type="evidence" value="ECO:0007669"/>
    <property type="project" value="TreeGrafter"/>
</dbReference>
<feature type="binding site" evidence="7">
    <location>
        <begin position="11"/>
        <end position="16"/>
    </location>
    <ligand>
        <name>ATP</name>
        <dbReference type="ChEBI" id="CHEBI:30616"/>
    </ligand>
</feature>
<accession>A0A1X9NIW2</accession>
<dbReference type="UniPathway" id="UPA00053">
    <property type="reaction ID" value="UER00088"/>
</dbReference>
<evidence type="ECO:0000256" key="5">
    <source>
        <dbReference type="ARBA" id="ARBA00022840"/>
    </source>
</evidence>
<keyword evidence="5 7" id="KW-0067">ATP-binding</keyword>
<dbReference type="RefSeq" id="WP_085758991.1">
    <property type="nucleotide sequence ID" value="NZ_CP019343.1"/>
</dbReference>
<keyword evidence="7" id="KW-0963">Cytoplasm</keyword>
<gene>
    <name evidence="7" type="primary">aroK</name>
    <name evidence="8" type="ORF">BST96_12290</name>
</gene>
<evidence type="ECO:0000256" key="1">
    <source>
        <dbReference type="ARBA" id="ARBA00022605"/>
    </source>
</evidence>
<dbReference type="EMBL" id="CP019343">
    <property type="protein sequence ID" value="ARN74827.1"/>
    <property type="molecule type" value="Genomic_DNA"/>
</dbReference>
<dbReference type="KEGG" id="osg:BST96_12290"/>
<comment type="cofactor">
    <cofactor evidence="7">
        <name>Mg(2+)</name>
        <dbReference type="ChEBI" id="CHEBI:18420"/>
    </cofactor>
    <text evidence="7">Binds 1 Mg(2+) ion per subunit.</text>
</comment>
<keyword evidence="3 7" id="KW-0547">Nucleotide-binding</keyword>
<dbReference type="OrthoDB" id="9800332at2"/>
<dbReference type="CDD" id="cd00464">
    <property type="entry name" value="SK"/>
    <property type="match status" value="1"/>
</dbReference>
<comment type="subcellular location">
    <subcellularLocation>
        <location evidence="7">Cytoplasm</location>
    </subcellularLocation>
</comment>
<dbReference type="InterPro" id="IPR027417">
    <property type="entry name" value="P-loop_NTPase"/>
</dbReference>
<keyword evidence="2 7" id="KW-0808">Transferase</keyword>
<protein>
    <recommendedName>
        <fullName evidence="7">Shikimate kinase</fullName>
        <shortName evidence="7">SK</shortName>
        <ecNumber evidence="7">2.7.1.71</ecNumber>
    </recommendedName>
</protein>
<dbReference type="GO" id="GO:0005524">
    <property type="term" value="F:ATP binding"/>
    <property type="evidence" value="ECO:0007669"/>
    <property type="project" value="UniProtKB-UniRule"/>
</dbReference>
<evidence type="ECO:0000256" key="4">
    <source>
        <dbReference type="ARBA" id="ARBA00022777"/>
    </source>
</evidence>
<dbReference type="Proteomes" id="UP000193450">
    <property type="component" value="Chromosome"/>
</dbReference>
<evidence type="ECO:0000256" key="2">
    <source>
        <dbReference type="ARBA" id="ARBA00022679"/>
    </source>
</evidence>
<dbReference type="GO" id="GO:0009423">
    <property type="term" value="P:chorismate biosynthetic process"/>
    <property type="evidence" value="ECO:0007669"/>
    <property type="project" value="UniProtKB-UniRule"/>
</dbReference>
<organism evidence="8 9">
    <name type="scientific">Oceanicoccus sagamiensis</name>
    <dbReference type="NCBI Taxonomy" id="716816"/>
    <lineage>
        <taxon>Bacteria</taxon>
        <taxon>Pseudomonadati</taxon>
        <taxon>Pseudomonadota</taxon>
        <taxon>Gammaproteobacteria</taxon>
        <taxon>Cellvibrionales</taxon>
        <taxon>Spongiibacteraceae</taxon>
        <taxon>Oceanicoccus</taxon>
    </lineage>
</organism>
<evidence type="ECO:0000313" key="8">
    <source>
        <dbReference type="EMBL" id="ARN74827.1"/>
    </source>
</evidence>
<keyword evidence="7" id="KW-0460">Magnesium</keyword>
<dbReference type="STRING" id="716816.BST96_12290"/>
<keyword evidence="9" id="KW-1185">Reference proteome</keyword>
<keyword evidence="4 7" id="KW-0418">Kinase</keyword>
<proteinExistence type="inferred from homology"/>
<keyword evidence="1 7" id="KW-0028">Amino-acid biosynthesis</keyword>
<feature type="binding site" evidence="7">
    <location>
        <position position="116"/>
    </location>
    <ligand>
        <name>ATP</name>
        <dbReference type="ChEBI" id="CHEBI:30616"/>
    </ligand>
</feature>
<dbReference type="HAMAP" id="MF_00109">
    <property type="entry name" value="Shikimate_kinase"/>
    <property type="match status" value="1"/>
</dbReference>
<dbReference type="InterPro" id="IPR000623">
    <property type="entry name" value="Shikimate_kinase/TSH1"/>
</dbReference>
<feature type="binding site" evidence="7">
    <location>
        <position position="15"/>
    </location>
    <ligand>
        <name>Mg(2+)</name>
        <dbReference type="ChEBI" id="CHEBI:18420"/>
    </ligand>
</feature>
<evidence type="ECO:0000313" key="9">
    <source>
        <dbReference type="Proteomes" id="UP000193450"/>
    </source>
</evidence>
<comment type="function">
    <text evidence="7">Catalyzes the specific phosphorylation of the 3-hydroxyl group of shikimic acid using ATP as a cosubstrate.</text>
</comment>
<comment type="caution">
    <text evidence="7">Lacks conserved residue(s) required for the propagation of feature annotation.</text>
</comment>
<dbReference type="Pfam" id="PF01202">
    <property type="entry name" value="SKI"/>
    <property type="match status" value="1"/>
</dbReference>
<dbReference type="GO" id="GO:0004765">
    <property type="term" value="F:shikimate kinase activity"/>
    <property type="evidence" value="ECO:0007669"/>
    <property type="project" value="UniProtKB-UniRule"/>
</dbReference>
<comment type="subunit">
    <text evidence="7">Monomer.</text>
</comment>
<dbReference type="Gene3D" id="3.40.50.300">
    <property type="entry name" value="P-loop containing nucleotide triphosphate hydrolases"/>
    <property type="match status" value="1"/>
</dbReference>
<feature type="binding site" evidence="7">
    <location>
        <position position="33"/>
    </location>
    <ligand>
        <name>substrate</name>
    </ligand>
</feature>
<comment type="catalytic activity">
    <reaction evidence="7">
        <text>shikimate + ATP = 3-phosphoshikimate + ADP + H(+)</text>
        <dbReference type="Rhea" id="RHEA:13121"/>
        <dbReference type="ChEBI" id="CHEBI:15378"/>
        <dbReference type="ChEBI" id="CHEBI:30616"/>
        <dbReference type="ChEBI" id="CHEBI:36208"/>
        <dbReference type="ChEBI" id="CHEBI:145989"/>
        <dbReference type="ChEBI" id="CHEBI:456216"/>
        <dbReference type="EC" id="2.7.1.71"/>
    </reaction>
</comment>
<evidence type="ECO:0000256" key="6">
    <source>
        <dbReference type="ARBA" id="ARBA00023141"/>
    </source>
</evidence>
<reference evidence="8 9" key="1">
    <citation type="submission" date="2016-11" db="EMBL/GenBank/DDBJ databases">
        <title>Trade-off between light-utilization and light-protection in marine flavobacteria.</title>
        <authorList>
            <person name="Kumagai Y."/>
        </authorList>
    </citation>
    <scope>NUCLEOTIDE SEQUENCE [LARGE SCALE GENOMIC DNA]</scope>
    <source>
        <strain evidence="8 9">NBRC 107125</strain>
    </source>
</reference>
<dbReference type="PRINTS" id="PR01100">
    <property type="entry name" value="SHIKIMTKNASE"/>
</dbReference>
<dbReference type="InterPro" id="IPR031322">
    <property type="entry name" value="Shikimate/glucono_kinase"/>
</dbReference>
<keyword evidence="6 7" id="KW-0057">Aromatic amino acid biosynthesis</keyword>
<dbReference type="GO" id="GO:0000287">
    <property type="term" value="F:magnesium ion binding"/>
    <property type="evidence" value="ECO:0007669"/>
    <property type="project" value="UniProtKB-UniRule"/>
</dbReference>
<feature type="binding site" evidence="7">
    <location>
        <position position="133"/>
    </location>
    <ligand>
        <name>substrate</name>
    </ligand>
</feature>
<dbReference type="GO" id="GO:0009073">
    <property type="term" value="P:aromatic amino acid family biosynthetic process"/>
    <property type="evidence" value="ECO:0007669"/>
    <property type="project" value="UniProtKB-KW"/>
</dbReference>